<dbReference type="PROSITE" id="PS51257">
    <property type="entry name" value="PROKAR_LIPOPROTEIN"/>
    <property type="match status" value="1"/>
</dbReference>
<accession>A0A7X9HHH3</accession>
<dbReference type="Proteomes" id="UP000526033">
    <property type="component" value="Unassembled WGS sequence"/>
</dbReference>
<evidence type="ECO:0000256" key="1">
    <source>
        <dbReference type="SAM" id="SignalP"/>
    </source>
</evidence>
<sequence length="130" mass="14125">MKARFLIVVLAVVVLSLALTGCAASNAEESPASIDLGTIENGDVVRLSYNLNESIKIELVETGQTVTVSRAIWRPFGKDQIFWIRANGKSVHLADAIRASDPVPLEGTVRVFEKDGKLVLEVYKDASMIP</sequence>
<keyword evidence="1" id="KW-0732">Signal</keyword>
<organism evidence="2 3">
    <name type="scientific">candidate division WWE3 bacterium</name>
    <dbReference type="NCBI Taxonomy" id="2053526"/>
    <lineage>
        <taxon>Bacteria</taxon>
        <taxon>Katanobacteria</taxon>
    </lineage>
</organism>
<feature type="chain" id="PRO_5031390175" evidence="1">
    <location>
        <begin position="24"/>
        <end position="130"/>
    </location>
</feature>
<proteinExistence type="predicted"/>
<gene>
    <name evidence="2" type="ORF">GYA27_04270</name>
</gene>
<reference evidence="2 3" key="1">
    <citation type="journal article" date="2020" name="Biotechnol. Biofuels">
        <title>New insights from the biogas microbiome by comprehensive genome-resolved metagenomics of nearly 1600 species originating from multiple anaerobic digesters.</title>
        <authorList>
            <person name="Campanaro S."/>
            <person name="Treu L."/>
            <person name="Rodriguez-R L.M."/>
            <person name="Kovalovszki A."/>
            <person name="Ziels R.M."/>
            <person name="Maus I."/>
            <person name="Zhu X."/>
            <person name="Kougias P.G."/>
            <person name="Basile A."/>
            <person name="Luo G."/>
            <person name="Schluter A."/>
            <person name="Konstantinidis K.T."/>
            <person name="Angelidaki I."/>
        </authorList>
    </citation>
    <scope>NUCLEOTIDE SEQUENCE [LARGE SCALE GENOMIC DNA]</scope>
    <source>
        <strain evidence="2">AS27yjCOA_165</strain>
    </source>
</reference>
<evidence type="ECO:0000313" key="2">
    <source>
        <dbReference type="EMBL" id="NMB70386.1"/>
    </source>
</evidence>
<comment type="caution">
    <text evidence="2">The sequence shown here is derived from an EMBL/GenBank/DDBJ whole genome shotgun (WGS) entry which is preliminary data.</text>
</comment>
<name>A0A7X9HHH3_UNCKA</name>
<protein>
    <submittedName>
        <fullName evidence="2">Uncharacterized protein</fullName>
    </submittedName>
</protein>
<dbReference type="EMBL" id="JAAZNL010000055">
    <property type="protein sequence ID" value="NMB70386.1"/>
    <property type="molecule type" value="Genomic_DNA"/>
</dbReference>
<evidence type="ECO:0000313" key="3">
    <source>
        <dbReference type="Proteomes" id="UP000526033"/>
    </source>
</evidence>
<feature type="signal peptide" evidence="1">
    <location>
        <begin position="1"/>
        <end position="23"/>
    </location>
</feature>
<dbReference type="AlphaFoldDB" id="A0A7X9HHH3"/>